<evidence type="ECO:0000313" key="3">
    <source>
        <dbReference type="Proteomes" id="UP000499080"/>
    </source>
</evidence>
<feature type="compositionally biased region" description="Basic residues" evidence="1">
    <location>
        <begin position="1"/>
        <end position="11"/>
    </location>
</feature>
<sequence>MQPKGKVRRKKNSQEPNVVGPGNNTLPPKTNRETHWRDPCGKINHLTLKGGQYQMPFFAPGFNLGDRSFNFILHCRHRGCLNQYEYVVGIDKKVHPSGSTSEISCMKTEHIRGIGHFPEQQIFFVRLRISS</sequence>
<dbReference type="EMBL" id="BGPR01013791">
    <property type="protein sequence ID" value="GBN62253.1"/>
    <property type="molecule type" value="Genomic_DNA"/>
</dbReference>
<dbReference type="Proteomes" id="UP000499080">
    <property type="component" value="Unassembled WGS sequence"/>
</dbReference>
<accession>A0A4Y2QG30</accession>
<protein>
    <submittedName>
        <fullName evidence="2">Uncharacterized protein</fullName>
    </submittedName>
</protein>
<proteinExistence type="predicted"/>
<organism evidence="2 3">
    <name type="scientific">Araneus ventricosus</name>
    <name type="common">Orbweaver spider</name>
    <name type="synonym">Epeira ventricosa</name>
    <dbReference type="NCBI Taxonomy" id="182803"/>
    <lineage>
        <taxon>Eukaryota</taxon>
        <taxon>Metazoa</taxon>
        <taxon>Ecdysozoa</taxon>
        <taxon>Arthropoda</taxon>
        <taxon>Chelicerata</taxon>
        <taxon>Arachnida</taxon>
        <taxon>Araneae</taxon>
        <taxon>Araneomorphae</taxon>
        <taxon>Entelegynae</taxon>
        <taxon>Araneoidea</taxon>
        <taxon>Araneidae</taxon>
        <taxon>Araneus</taxon>
    </lineage>
</organism>
<name>A0A4Y2QG30_ARAVE</name>
<reference evidence="2 3" key="1">
    <citation type="journal article" date="2019" name="Sci. Rep.">
        <title>Orb-weaving spider Araneus ventricosus genome elucidates the spidroin gene catalogue.</title>
        <authorList>
            <person name="Kono N."/>
            <person name="Nakamura H."/>
            <person name="Ohtoshi R."/>
            <person name="Moran D.A.P."/>
            <person name="Shinohara A."/>
            <person name="Yoshida Y."/>
            <person name="Fujiwara M."/>
            <person name="Mori M."/>
            <person name="Tomita M."/>
            <person name="Arakawa K."/>
        </authorList>
    </citation>
    <scope>NUCLEOTIDE SEQUENCE [LARGE SCALE GENOMIC DNA]</scope>
</reference>
<evidence type="ECO:0000256" key="1">
    <source>
        <dbReference type="SAM" id="MobiDB-lite"/>
    </source>
</evidence>
<feature type="region of interest" description="Disordered" evidence="1">
    <location>
        <begin position="1"/>
        <end position="38"/>
    </location>
</feature>
<comment type="caution">
    <text evidence="2">The sequence shown here is derived from an EMBL/GenBank/DDBJ whole genome shotgun (WGS) entry which is preliminary data.</text>
</comment>
<gene>
    <name evidence="2" type="ORF">AVEN_3792_1</name>
</gene>
<dbReference type="AlphaFoldDB" id="A0A4Y2QG30"/>
<evidence type="ECO:0000313" key="2">
    <source>
        <dbReference type="EMBL" id="GBN62253.1"/>
    </source>
</evidence>
<keyword evidence="3" id="KW-1185">Reference proteome</keyword>